<dbReference type="EMBL" id="BGPR01003345">
    <property type="protein sequence ID" value="GBM86879.1"/>
    <property type="molecule type" value="Genomic_DNA"/>
</dbReference>
<dbReference type="Proteomes" id="UP000499080">
    <property type="component" value="Unassembled WGS sequence"/>
</dbReference>
<accession>A0A4Y2JBG5</accession>
<evidence type="ECO:0000313" key="2">
    <source>
        <dbReference type="Proteomes" id="UP000499080"/>
    </source>
</evidence>
<name>A0A4Y2JBG5_ARAVE</name>
<keyword evidence="2" id="KW-1185">Reference proteome</keyword>
<dbReference type="OrthoDB" id="7602116at2759"/>
<gene>
    <name evidence="1" type="ORF">AVEN_159722_1</name>
</gene>
<organism evidence="1 2">
    <name type="scientific">Araneus ventricosus</name>
    <name type="common">Orbweaver spider</name>
    <name type="synonym">Epeira ventricosa</name>
    <dbReference type="NCBI Taxonomy" id="182803"/>
    <lineage>
        <taxon>Eukaryota</taxon>
        <taxon>Metazoa</taxon>
        <taxon>Ecdysozoa</taxon>
        <taxon>Arthropoda</taxon>
        <taxon>Chelicerata</taxon>
        <taxon>Arachnida</taxon>
        <taxon>Araneae</taxon>
        <taxon>Araneomorphae</taxon>
        <taxon>Entelegynae</taxon>
        <taxon>Araneoidea</taxon>
        <taxon>Araneidae</taxon>
        <taxon>Araneus</taxon>
    </lineage>
</organism>
<protein>
    <submittedName>
        <fullName evidence="1">Uncharacterized protein</fullName>
    </submittedName>
</protein>
<comment type="caution">
    <text evidence="1">The sequence shown here is derived from an EMBL/GenBank/DDBJ whole genome shotgun (WGS) entry which is preliminary data.</text>
</comment>
<reference evidence="1 2" key="1">
    <citation type="journal article" date="2019" name="Sci. Rep.">
        <title>Orb-weaving spider Araneus ventricosus genome elucidates the spidroin gene catalogue.</title>
        <authorList>
            <person name="Kono N."/>
            <person name="Nakamura H."/>
            <person name="Ohtoshi R."/>
            <person name="Moran D.A.P."/>
            <person name="Shinohara A."/>
            <person name="Yoshida Y."/>
            <person name="Fujiwara M."/>
            <person name="Mori M."/>
            <person name="Tomita M."/>
            <person name="Arakawa K."/>
        </authorList>
    </citation>
    <scope>NUCLEOTIDE SEQUENCE [LARGE SCALE GENOMIC DNA]</scope>
</reference>
<proteinExistence type="predicted"/>
<sequence>MDGPGASLRGLWLQNINTRMGKFHGTKFVRFARKSGYASFETAVLGISRKVGLWRNSGKLVSLQTFDVVKRFKIAGGYCLVDSLPVVWKELVLR</sequence>
<evidence type="ECO:0000313" key="1">
    <source>
        <dbReference type="EMBL" id="GBM86879.1"/>
    </source>
</evidence>
<dbReference type="AlphaFoldDB" id="A0A4Y2JBG5"/>